<evidence type="ECO:0000313" key="2">
    <source>
        <dbReference type="Proteomes" id="UP000548632"/>
    </source>
</evidence>
<dbReference type="Proteomes" id="UP000548632">
    <property type="component" value="Unassembled WGS sequence"/>
</dbReference>
<dbReference type="EMBL" id="JABVCQ010000021">
    <property type="protein sequence ID" value="MBB1126563.1"/>
    <property type="molecule type" value="Genomic_DNA"/>
</dbReference>
<reference evidence="1 2" key="1">
    <citation type="journal article" date="2020" name="Arch. Microbiol.">
        <title>The genome sequence of the giant phototrophic gammaproteobacterium Thiospirillum jenense gives insight into its physiological properties and phylogenetic relationships.</title>
        <authorList>
            <person name="Imhoff J.F."/>
            <person name="Meyer T.E."/>
            <person name="Kyndt J.A."/>
        </authorList>
    </citation>
    <scope>NUCLEOTIDE SEQUENCE [LARGE SCALE GENOMIC DNA]</scope>
    <source>
        <strain evidence="1 2">DSM 216</strain>
    </source>
</reference>
<protein>
    <submittedName>
        <fullName evidence="1">Uncharacterized protein</fullName>
    </submittedName>
</protein>
<keyword evidence="2" id="KW-1185">Reference proteome</keyword>
<sequence length="246" mass="26419">MINPLILTTTCIAVSITPLTLIAAERLLYADGQDVGYQPAPDAGRDFAMFQTERDELHTVYLLNCRTKQFLWTKGFNTRTGERIQSTANAQWQPLNNTSTIANAVYHAICPQLLNPVVKQNPPVTPAPIVNEPPPAAIEPAPAANTPQDDLPSATEVATYDGLLTIGEPRSSIAVLSAGSGDLMLFVFNTASPVGERIRAVCQNRKGCQFTGTIRWLETIPPVEDSGNASAAAEIMAVSAVKPMAF</sequence>
<name>A0A839HC88_9GAMM</name>
<evidence type="ECO:0000313" key="1">
    <source>
        <dbReference type="EMBL" id="MBB1126563.1"/>
    </source>
</evidence>
<organism evidence="1 2">
    <name type="scientific">Thiospirillum jenense</name>
    <dbReference type="NCBI Taxonomy" id="1653858"/>
    <lineage>
        <taxon>Bacteria</taxon>
        <taxon>Pseudomonadati</taxon>
        <taxon>Pseudomonadota</taxon>
        <taxon>Gammaproteobacteria</taxon>
        <taxon>Chromatiales</taxon>
        <taxon>Chromatiaceae</taxon>
        <taxon>Thiospirillum</taxon>
    </lineage>
</organism>
<comment type="caution">
    <text evidence="1">The sequence shown here is derived from an EMBL/GenBank/DDBJ whole genome shotgun (WGS) entry which is preliminary data.</text>
</comment>
<dbReference type="AlphaFoldDB" id="A0A839HC88"/>
<proteinExistence type="predicted"/>
<gene>
    <name evidence="1" type="ORF">HUK38_10020</name>
</gene>
<accession>A0A839HC88</accession>
<dbReference type="RefSeq" id="WP_182584192.1">
    <property type="nucleotide sequence ID" value="NZ_JABVCQ010000021.1"/>
</dbReference>